<dbReference type="Pfam" id="PF09376">
    <property type="entry name" value="NurA"/>
    <property type="match status" value="1"/>
</dbReference>
<reference evidence="2 3" key="2">
    <citation type="journal article" date="2024" name="Int. J. Syst. Evol. Microbiol.">
        <title>Promethearchaeum syntrophicum gen. nov., sp. nov., an anaerobic, obligately syntrophic archaeon, the first isolate of the lineage 'Asgard' archaea, and proposal of the new archaeal phylum Promethearchaeota phyl. nov. and kingdom Promethearchaeati regn. nov.</title>
        <authorList>
            <person name="Imachi H."/>
            <person name="Nobu M.K."/>
            <person name="Kato S."/>
            <person name="Takaki Y."/>
            <person name="Miyazaki M."/>
            <person name="Miyata M."/>
            <person name="Ogawara M."/>
            <person name="Saito Y."/>
            <person name="Sakai S."/>
            <person name="Tahara Y.O."/>
            <person name="Takano Y."/>
            <person name="Tasumi E."/>
            <person name="Uematsu K."/>
            <person name="Yoshimura T."/>
            <person name="Itoh T."/>
            <person name="Ohkuma M."/>
            <person name="Takai K."/>
        </authorList>
    </citation>
    <scope>NUCLEOTIDE SEQUENCE [LARGE SCALE GENOMIC DNA]</scope>
    <source>
        <strain evidence="2 3">MK-D1</strain>
    </source>
</reference>
<protein>
    <submittedName>
        <fullName evidence="2">DNA double-strand break repair nuclease NurA</fullName>
    </submittedName>
</protein>
<dbReference type="GeneID" id="41330993"/>
<dbReference type="KEGG" id="psyt:DSAG12_03017"/>
<dbReference type="AlphaFoldDB" id="A0A5B9DDU8"/>
<evidence type="ECO:0000313" key="2">
    <source>
        <dbReference type="EMBL" id="QEE17185.1"/>
    </source>
</evidence>
<dbReference type="InterPro" id="IPR018977">
    <property type="entry name" value="NurA_domain"/>
</dbReference>
<dbReference type="OrthoDB" id="359418at2157"/>
<evidence type="ECO:0000259" key="1">
    <source>
        <dbReference type="Pfam" id="PF09376"/>
    </source>
</evidence>
<evidence type="ECO:0000313" key="3">
    <source>
        <dbReference type="Proteomes" id="UP000321408"/>
    </source>
</evidence>
<organism evidence="2 3">
    <name type="scientific">Promethearchaeum syntrophicum</name>
    <dbReference type="NCBI Taxonomy" id="2594042"/>
    <lineage>
        <taxon>Archaea</taxon>
        <taxon>Promethearchaeati</taxon>
        <taxon>Promethearchaeota</taxon>
        <taxon>Promethearchaeia</taxon>
        <taxon>Promethearchaeales</taxon>
        <taxon>Promethearchaeaceae</taxon>
        <taxon>Promethearchaeum</taxon>
    </lineage>
</organism>
<dbReference type="RefSeq" id="WP_147664097.1">
    <property type="nucleotide sequence ID" value="NZ_CP042905.2"/>
</dbReference>
<dbReference type="EMBL" id="CP042905">
    <property type="protein sequence ID" value="QEE17185.1"/>
    <property type="molecule type" value="Genomic_DNA"/>
</dbReference>
<dbReference type="Proteomes" id="UP000321408">
    <property type="component" value="Chromosome"/>
</dbReference>
<reference evidence="2 3" key="1">
    <citation type="journal article" date="2020" name="Nature">
        <title>Isolation of an archaeon at the prokaryote-eukaryote interface.</title>
        <authorList>
            <person name="Imachi H."/>
            <person name="Nobu M.K."/>
            <person name="Nakahara N."/>
            <person name="Morono Y."/>
            <person name="Ogawara M."/>
            <person name="Takaki Y."/>
            <person name="Takano Y."/>
            <person name="Uematsu K."/>
            <person name="Ikuta T."/>
            <person name="Ito M."/>
            <person name="Matsui Y."/>
            <person name="Miyazaki M."/>
            <person name="Murata K."/>
            <person name="Saito Y."/>
            <person name="Sakai S."/>
            <person name="Song C."/>
            <person name="Tasumi E."/>
            <person name="Yamanaka Y."/>
            <person name="Yamaguchi T."/>
            <person name="Kamagata Y."/>
            <person name="Tamaki H."/>
            <person name="Takai K."/>
        </authorList>
    </citation>
    <scope>NUCLEOTIDE SEQUENCE [LARGE SCALE GENOMIC DNA]</scope>
    <source>
        <strain evidence="2 3">MK-D1</strain>
    </source>
</reference>
<accession>A0A5B9DDU8</accession>
<sequence>MQKFQNRIIIDPKFFLSIEELSKKNIDLSSNFEKFPLYSGEFLNEGSLSFNSIEVKNLSVEKGQKISNDYIIGAYDESINKYNGLAGNAYLISHTYVYIGNKDYIPAIYLSFFFFSRSKEIAVNNTNLIYSKDLESEARKLMHIQMLEFLKENSIKNSILLIDGPIFTGSLSTKTIDFNEYMVEKNILPIYIVKNSISNLVSDNVFSLKNKYNSDMHWAYKFLKPGQRSNFFIYEEKKSKRRTKVFCYLKTFDISPVRIEVYKNIYLGKQELVENLMHLIYFLIIVQGEKQNPQPRPIIIAERFSRESIKLFNLNKLMRKIGIEGIMNQNRNMVNF</sequence>
<name>A0A5B9DDU8_9ARCH</name>
<proteinExistence type="predicted"/>
<keyword evidence="3" id="KW-1185">Reference proteome</keyword>
<feature type="domain" description="NurA" evidence="1">
    <location>
        <begin position="79"/>
        <end position="266"/>
    </location>
</feature>
<gene>
    <name evidence="2" type="ORF">DSAG12_03017</name>
</gene>